<dbReference type="InterPro" id="IPR038732">
    <property type="entry name" value="HpyO/CreE_NAD-binding"/>
</dbReference>
<proteinExistence type="predicted"/>
<dbReference type="Pfam" id="PF13454">
    <property type="entry name" value="NAD_binding_9"/>
    <property type="match status" value="1"/>
</dbReference>
<evidence type="ECO:0000259" key="1">
    <source>
        <dbReference type="Pfam" id="PF13454"/>
    </source>
</evidence>
<name>A0A2H1IT32_BREAU</name>
<accession>A0A2H1IT32</accession>
<comment type="caution">
    <text evidence="2">The sequence shown here is derived from an EMBL/GenBank/DDBJ whole genome shotgun (WGS) entry which is preliminary data.</text>
</comment>
<keyword evidence="3" id="KW-1185">Reference proteome</keyword>
<dbReference type="PANTHER" id="PTHR40254">
    <property type="entry name" value="BLR0577 PROTEIN"/>
    <property type="match status" value="1"/>
</dbReference>
<dbReference type="RefSeq" id="WP_180959221.1">
    <property type="nucleotide sequence ID" value="NZ_BJME01000002.1"/>
</dbReference>
<feature type="domain" description="FAD-dependent urate hydroxylase HpyO/Asp monooxygenase CreE-like FAD/NAD(P)-binding" evidence="1">
    <location>
        <begin position="7"/>
        <end position="164"/>
    </location>
</feature>
<dbReference type="EMBL" id="FXZB01000010">
    <property type="protein sequence ID" value="SMX78314.1"/>
    <property type="molecule type" value="Genomic_DNA"/>
</dbReference>
<dbReference type="Proteomes" id="UP000234525">
    <property type="component" value="Unassembled WGS sequence"/>
</dbReference>
<gene>
    <name evidence="2" type="ORF">BAUR9175_01663</name>
</gene>
<evidence type="ECO:0000313" key="2">
    <source>
        <dbReference type="EMBL" id="SMX78314.1"/>
    </source>
</evidence>
<organism evidence="2 3">
    <name type="scientific">Brevibacterium aurantiacum</name>
    <dbReference type="NCBI Taxonomy" id="273384"/>
    <lineage>
        <taxon>Bacteria</taxon>
        <taxon>Bacillati</taxon>
        <taxon>Actinomycetota</taxon>
        <taxon>Actinomycetes</taxon>
        <taxon>Micrococcales</taxon>
        <taxon>Brevibacteriaceae</taxon>
        <taxon>Brevibacterium</taxon>
    </lineage>
</organism>
<sequence>MITTDIAIIGSGASGTHCLLQILDHLESSSDPIRITVIDRDSQFHSGIPYGHRSGPSSLLITKLSDFLSHSELISFKDWLDEHRDAILATSKLDRDWLDRHGDDIRHGRWEDLYLPRRLYGRYLRSQAESAIRRAAERHAASVDYLTAEISDVIPQEDGSAVLRGDVLSTDGVSTIEVCALRTVLSVGSPPVRALSISAETCESSSAQPAHQQVCGYVDDIHAPTIEYVIAGIGEHLESVPSQQRRILVVGGNADALEFVLASSTLRQSTGASLSVLSPRGRPYYWRHERPDERPELGAVQALLGGIDEGVKPTAREFSLAVEADITNSIAHGTDKATVSAIMDSVGQVIGHMDETELAEMAGTYGLRISNLLRQAGGDAIDLLDAASGEATVTFESGRFVSAVQRDGLFTVSVRNQDAERTGSDLLPQEYAVIVNATGFEAVSESRSPLLQNLLRSGVATTSCSGAGLATDCSFRTAPGIYVLGPLLSGFNHDGTVVWHAESVNRIIHLAARLAPLLVEDTVQRRSVGSTPAHAITRA</sequence>
<dbReference type="AlphaFoldDB" id="A0A2H1IT32"/>
<dbReference type="PANTHER" id="PTHR40254:SF1">
    <property type="entry name" value="BLR0577 PROTEIN"/>
    <property type="match status" value="1"/>
</dbReference>
<dbReference type="InterPro" id="IPR036188">
    <property type="entry name" value="FAD/NAD-bd_sf"/>
</dbReference>
<dbReference type="InterPro" id="IPR052189">
    <property type="entry name" value="L-asp_N-monooxygenase_NS-form"/>
</dbReference>
<protein>
    <submittedName>
        <fullName evidence="2">Uncharacterized NAD(P)/FAD-binding protein YdhS</fullName>
    </submittedName>
</protein>
<evidence type="ECO:0000313" key="3">
    <source>
        <dbReference type="Proteomes" id="UP000234525"/>
    </source>
</evidence>
<reference evidence="2" key="1">
    <citation type="submission" date="2017-03" db="EMBL/GenBank/DDBJ databases">
        <authorList>
            <person name="Monnet C."/>
        </authorList>
    </citation>
    <scope>NUCLEOTIDE SEQUENCE [LARGE SCALE GENOMIC DNA]</scope>
    <source>
        <strain evidence="2">ATCC 9175</strain>
    </source>
</reference>
<dbReference type="SUPFAM" id="SSF51905">
    <property type="entry name" value="FAD/NAD(P)-binding domain"/>
    <property type="match status" value="2"/>
</dbReference>